<reference evidence="4 5" key="2">
    <citation type="submission" date="2018-11" db="EMBL/GenBank/DDBJ databases">
        <title>Genomic Encyclopedia of Type Strains, Phase IV (KMG-IV): sequencing the most valuable type-strain genomes for metagenomic binning, comparative biology and taxonomic classification.</title>
        <authorList>
            <person name="Goeker M."/>
        </authorList>
    </citation>
    <scope>NUCLEOTIDE SEQUENCE [LARGE SCALE GENOMIC DNA]</scope>
    <source>
        <strain evidence="4 5">DSM 25797</strain>
    </source>
</reference>
<evidence type="ECO:0000313" key="3">
    <source>
        <dbReference type="EMBL" id="QIM65591.1"/>
    </source>
</evidence>
<dbReference type="GO" id="GO:0043164">
    <property type="term" value="P:Gram-negative-bacterium-type cell wall biogenesis"/>
    <property type="evidence" value="ECO:0007669"/>
    <property type="project" value="TreeGrafter"/>
</dbReference>
<dbReference type="AlphaFoldDB" id="A0AAE6X847"/>
<dbReference type="InterPro" id="IPR051599">
    <property type="entry name" value="Cell_Envelope_Assoc"/>
</dbReference>
<evidence type="ECO:0000313" key="5">
    <source>
        <dbReference type="Proteomes" id="UP000276901"/>
    </source>
</evidence>
<dbReference type="CDD" id="cd06259">
    <property type="entry name" value="YdcF-like"/>
    <property type="match status" value="1"/>
</dbReference>
<dbReference type="PANTHER" id="PTHR30336">
    <property type="entry name" value="INNER MEMBRANE PROTEIN, PROBABLE PERMEASE"/>
    <property type="match status" value="1"/>
</dbReference>
<sequence>MFELTKIITAVILPPFNVLILWLLSLLFAKLKWKTLSLFTSLLGIGILYMFSIPYTSQKLHDSLVTEDNLTLEDYRSAQAIVLLGGGLRDNKELYAKLATNQIAFERVRYAAYLQKETGLPLLITGSSPNGTSEAAVMGRELEIFFNVPTQWLEQQARTTRENAVFSKEILAKEGIKKIVLVTNQWHMMRAKLLFEREGFEVLPASVGAGITPANYVLNVMYFIPQSGALHSNMHALKEWLGYWKEK</sequence>
<feature type="domain" description="DUF218" evidence="2">
    <location>
        <begin position="79"/>
        <end position="242"/>
    </location>
</feature>
<protein>
    <submittedName>
        <fullName evidence="4">Uncharacterized SAM-binding protein YcdF (DUF218 family)</fullName>
    </submittedName>
</protein>
<dbReference type="Gene3D" id="3.40.50.620">
    <property type="entry name" value="HUPs"/>
    <property type="match status" value="1"/>
</dbReference>
<feature type="transmembrane region" description="Helical" evidence="1">
    <location>
        <begin position="36"/>
        <end position="55"/>
    </location>
</feature>
<keyword evidence="5" id="KW-1185">Reference proteome</keyword>
<dbReference type="Proteomes" id="UP000502287">
    <property type="component" value="Chromosome"/>
</dbReference>
<reference evidence="3 6" key="1">
    <citation type="submission" date="2016-03" db="EMBL/GenBank/DDBJ databases">
        <authorList>
            <person name="Hansen M.J."/>
            <person name="Bojesen A.M."/>
            <person name="Planet P."/>
        </authorList>
    </citation>
    <scope>NUCLEOTIDE SEQUENCE [LARGE SCALE GENOMIC DNA]</scope>
    <source>
        <strain evidence="3 6">HPA 21</strain>
    </source>
</reference>
<dbReference type="KEGG" id="fcl:A4G17_09130"/>
<keyword evidence="1" id="KW-0812">Transmembrane</keyword>
<dbReference type="EMBL" id="CP015029">
    <property type="protein sequence ID" value="QIM65591.1"/>
    <property type="molecule type" value="Genomic_DNA"/>
</dbReference>
<name>A0AAE6X847_9PAST</name>
<evidence type="ECO:0000313" key="6">
    <source>
        <dbReference type="Proteomes" id="UP000502287"/>
    </source>
</evidence>
<dbReference type="RefSeq" id="WP_123955879.1">
    <property type="nucleotide sequence ID" value="NZ_CP015029.1"/>
</dbReference>
<dbReference type="InterPro" id="IPR003848">
    <property type="entry name" value="DUF218"/>
</dbReference>
<keyword evidence="1" id="KW-0472">Membrane</keyword>
<dbReference type="PANTHER" id="PTHR30336:SF4">
    <property type="entry name" value="ENVELOPE BIOGENESIS FACTOR ELYC"/>
    <property type="match status" value="1"/>
</dbReference>
<accession>A0AAE6X847</accession>
<keyword evidence="1" id="KW-1133">Transmembrane helix</keyword>
<evidence type="ECO:0000313" key="4">
    <source>
        <dbReference type="EMBL" id="RPE95952.1"/>
    </source>
</evidence>
<dbReference type="Pfam" id="PF02698">
    <property type="entry name" value="DUF218"/>
    <property type="match status" value="1"/>
</dbReference>
<dbReference type="Proteomes" id="UP000276901">
    <property type="component" value="Unassembled WGS sequence"/>
</dbReference>
<proteinExistence type="predicted"/>
<evidence type="ECO:0000256" key="1">
    <source>
        <dbReference type="SAM" id="Phobius"/>
    </source>
</evidence>
<dbReference type="InterPro" id="IPR014729">
    <property type="entry name" value="Rossmann-like_a/b/a_fold"/>
</dbReference>
<dbReference type="GO" id="GO:0005886">
    <property type="term" value="C:plasma membrane"/>
    <property type="evidence" value="ECO:0007669"/>
    <property type="project" value="TreeGrafter"/>
</dbReference>
<organism evidence="3 6">
    <name type="scientific">Frederiksenia canicola</name>
    <dbReference type="NCBI Taxonomy" id="123824"/>
    <lineage>
        <taxon>Bacteria</taxon>
        <taxon>Pseudomonadati</taxon>
        <taxon>Pseudomonadota</taxon>
        <taxon>Gammaproteobacteria</taxon>
        <taxon>Pasteurellales</taxon>
        <taxon>Pasteurellaceae</taxon>
        <taxon>Frederiksenia</taxon>
    </lineage>
</organism>
<evidence type="ECO:0000259" key="2">
    <source>
        <dbReference type="Pfam" id="PF02698"/>
    </source>
</evidence>
<dbReference type="EMBL" id="RKQT01000001">
    <property type="protein sequence ID" value="RPE95952.1"/>
    <property type="molecule type" value="Genomic_DNA"/>
</dbReference>
<feature type="transmembrane region" description="Helical" evidence="1">
    <location>
        <begin position="6"/>
        <end position="29"/>
    </location>
</feature>
<gene>
    <name evidence="3" type="ORF">A4G17_09130</name>
    <name evidence="4" type="ORF">EDC49_0330</name>
</gene>
<dbReference type="GO" id="GO:0000270">
    <property type="term" value="P:peptidoglycan metabolic process"/>
    <property type="evidence" value="ECO:0007669"/>
    <property type="project" value="TreeGrafter"/>
</dbReference>